<dbReference type="Pfam" id="PF04214">
    <property type="entry name" value="DUF411"/>
    <property type="match status" value="1"/>
</dbReference>
<name>A0A246I0U8_STEMA</name>
<dbReference type="AlphaFoldDB" id="A0A246I0U8"/>
<dbReference type="RefSeq" id="WP_080376956.1">
    <property type="nucleotide sequence ID" value="NZ_CWHS01000020.1"/>
</dbReference>
<dbReference type="PROSITE" id="PS51257">
    <property type="entry name" value="PROKAR_LIPOPROTEIN"/>
    <property type="match status" value="1"/>
</dbReference>
<gene>
    <name evidence="2" type="ORF">CEE63_16395</name>
</gene>
<dbReference type="InterPro" id="IPR007332">
    <property type="entry name" value="DUF411"/>
</dbReference>
<feature type="signal peptide" evidence="1">
    <location>
        <begin position="1"/>
        <end position="23"/>
    </location>
</feature>
<evidence type="ECO:0000313" key="3">
    <source>
        <dbReference type="Proteomes" id="UP000197090"/>
    </source>
</evidence>
<reference evidence="2 3" key="1">
    <citation type="submission" date="2017-06" db="EMBL/GenBank/DDBJ databases">
        <authorList>
            <person name="Kim H.J."/>
            <person name="Triplett B.A."/>
        </authorList>
    </citation>
    <scope>NUCLEOTIDE SEQUENCE [LARGE SCALE GENOMIC DNA]</scope>
    <source>
        <strain evidence="2 3">594</strain>
    </source>
</reference>
<protein>
    <submittedName>
        <fullName evidence="2">Copper amine oxidase</fullName>
    </submittedName>
</protein>
<accession>A0A246I0U8</accession>
<feature type="chain" id="PRO_5011262007" evidence="1">
    <location>
        <begin position="24"/>
        <end position="179"/>
    </location>
</feature>
<dbReference type="Proteomes" id="UP000197090">
    <property type="component" value="Unassembled WGS sequence"/>
</dbReference>
<keyword evidence="1" id="KW-0732">Signal</keyword>
<evidence type="ECO:0000313" key="2">
    <source>
        <dbReference type="EMBL" id="OWQ71437.1"/>
    </source>
</evidence>
<comment type="caution">
    <text evidence="2">The sequence shown here is derived from an EMBL/GenBank/DDBJ whole genome shotgun (WGS) entry which is preliminary data.</text>
</comment>
<organism evidence="2 3">
    <name type="scientific">Stenotrophomonas maltophilia</name>
    <name type="common">Pseudomonas maltophilia</name>
    <name type="synonym">Xanthomonas maltophilia</name>
    <dbReference type="NCBI Taxonomy" id="40324"/>
    <lineage>
        <taxon>Bacteria</taxon>
        <taxon>Pseudomonadati</taxon>
        <taxon>Pseudomonadota</taxon>
        <taxon>Gammaproteobacteria</taxon>
        <taxon>Lysobacterales</taxon>
        <taxon>Lysobacteraceae</taxon>
        <taxon>Stenotrophomonas</taxon>
        <taxon>Stenotrophomonas maltophilia group</taxon>
    </lineage>
</organism>
<dbReference type="EMBL" id="NIVX01000098">
    <property type="protein sequence ID" value="OWQ71437.1"/>
    <property type="molecule type" value="Genomic_DNA"/>
</dbReference>
<proteinExistence type="predicted"/>
<sequence length="179" mass="18455">MNRTLSLGLLLGTVLTTTACARAAEESAAAPIASAAPVAPIQAGPAKVDPVLPVAIVHKTASCSCCGIWVDHLKAAGFQVEVRDTDDMNPIKVRLGVPVGKASCHTAEIGGYVVEGHIPAEDIKRLLAERPAARGLVLPGMPAGSPGMEMPDGYVQPYTVELVRNDGSTEPFAQHGQGG</sequence>
<evidence type="ECO:0000256" key="1">
    <source>
        <dbReference type="SAM" id="SignalP"/>
    </source>
</evidence>